<proteinExistence type="predicted"/>
<reference evidence="1" key="2">
    <citation type="submission" date="2020-09" db="EMBL/GenBank/DDBJ databases">
        <title>Reference genome assembly for Australian Ascochyta lentis isolate Al4.</title>
        <authorList>
            <person name="Lee R.C."/>
            <person name="Farfan-Caceres L.M."/>
            <person name="Debler J.W."/>
            <person name="Williams A.H."/>
            <person name="Henares B.M."/>
        </authorList>
    </citation>
    <scope>NUCLEOTIDE SEQUENCE</scope>
    <source>
        <strain evidence="1">Al4</strain>
    </source>
</reference>
<name>A0A8H7MED0_9PLEO</name>
<evidence type="ECO:0000313" key="1">
    <source>
        <dbReference type="EMBL" id="KAF9691795.1"/>
    </source>
</evidence>
<gene>
    <name evidence="1" type="ORF">EKO04_010258</name>
</gene>
<sequence length="298" mass="34315">MAVRASEAPVVKGGAAATVQTARLLTIPGEIRNRIYELAVEDANAWENIIKGCETDSQGDDDDTLAHRKSMLPRLISQTHHKFLGSGILPAKLEDWDNLRRKYLGLTQTCHQVRQEFLPMYSKIWVGVDALDLDKYVHDFIVQRAQDRSGYTGCIEIGVNRGFVDIRDFLFLLNEASNLHMRFSIPEQRACRRLPGYRPPDLARVLLDAREDYPKFWDLLAEQTHSVRVWNRYGVFNDDEYERAEVRCHHVEIAGVYLSSEFAETWMGEPEPAVYRVQLEAWHRKLGLPEDVQIFPFA</sequence>
<protein>
    <submittedName>
        <fullName evidence="1">Uncharacterized protein</fullName>
    </submittedName>
</protein>
<evidence type="ECO:0000313" key="2">
    <source>
        <dbReference type="Proteomes" id="UP000651452"/>
    </source>
</evidence>
<keyword evidence="2" id="KW-1185">Reference proteome</keyword>
<organism evidence="1 2">
    <name type="scientific">Ascochyta lentis</name>
    <dbReference type="NCBI Taxonomy" id="205686"/>
    <lineage>
        <taxon>Eukaryota</taxon>
        <taxon>Fungi</taxon>
        <taxon>Dikarya</taxon>
        <taxon>Ascomycota</taxon>
        <taxon>Pezizomycotina</taxon>
        <taxon>Dothideomycetes</taxon>
        <taxon>Pleosporomycetidae</taxon>
        <taxon>Pleosporales</taxon>
        <taxon>Pleosporineae</taxon>
        <taxon>Didymellaceae</taxon>
        <taxon>Ascochyta</taxon>
    </lineage>
</organism>
<accession>A0A8H7MED0</accession>
<dbReference type="Proteomes" id="UP000651452">
    <property type="component" value="Unassembled WGS sequence"/>
</dbReference>
<dbReference type="AlphaFoldDB" id="A0A8H7MED0"/>
<reference evidence="1" key="1">
    <citation type="submission" date="2018-12" db="EMBL/GenBank/DDBJ databases">
        <authorList>
            <person name="Syme R.A."/>
            <person name="Farfan-Caceres L."/>
            <person name="Lichtenzveig J."/>
        </authorList>
    </citation>
    <scope>NUCLEOTIDE SEQUENCE</scope>
    <source>
        <strain evidence="1">Al4</strain>
    </source>
</reference>
<dbReference type="EMBL" id="RZGK01000020">
    <property type="protein sequence ID" value="KAF9691795.1"/>
    <property type="molecule type" value="Genomic_DNA"/>
</dbReference>
<dbReference type="OrthoDB" id="3775091at2759"/>
<comment type="caution">
    <text evidence="1">The sequence shown here is derived from an EMBL/GenBank/DDBJ whole genome shotgun (WGS) entry which is preliminary data.</text>
</comment>